<evidence type="ECO:0000313" key="2">
    <source>
        <dbReference type="Proteomes" id="UP000886998"/>
    </source>
</evidence>
<gene>
    <name evidence="1" type="ORF">TNIN_294981</name>
</gene>
<comment type="caution">
    <text evidence="1">The sequence shown here is derived from an EMBL/GenBank/DDBJ whole genome shotgun (WGS) entry which is preliminary data.</text>
</comment>
<dbReference type="OrthoDB" id="10408321at2759"/>
<protein>
    <submittedName>
        <fullName evidence="1">Uncharacterized protein</fullName>
    </submittedName>
</protein>
<sequence>MQIYTQGISEQFNGYQSSMTEYGQMHEDYQQMNVNLPSTSYVRRPMTTINPQFNSDHCALFFEYNPLQFIGCGMNQYFNTNQILMPLGYRQKEFDHYDLYRQCKQIYCPCLMNAEKWI</sequence>
<organism evidence="1 2">
    <name type="scientific">Trichonephila inaurata madagascariensis</name>
    <dbReference type="NCBI Taxonomy" id="2747483"/>
    <lineage>
        <taxon>Eukaryota</taxon>
        <taxon>Metazoa</taxon>
        <taxon>Ecdysozoa</taxon>
        <taxon>Arthropoda</taxon>
        <taxon>Chelicerata</taxon>
        <taxon>Arachnida</taxon>
        <taxon>Araneae</taxon>
        <taxon>Araneomorphae</taxon>
        <taxon>Entelegynae</taxon>
        <taxon>Araneoidea</taxon>
        <taxon>Nephilidae</taxon>
        <taxon>Trichonephila</taxon>
        <taxon>Trichonephila inaurata</taxon>
    </lineage>
</organism>
<proteinExistence type="predicted"/>
<dbReference type="AlphaFoldDB" id="A0A8X7C0Y7"/>
<keyword evidence="2" id="KW-1185">Reference proteome</keyword>
<accession>A0A8X7C0Y7</accession>
<reference evidence="1" key="1">
    <citation type="submission" date="2020-08" db="EMBL/GenBank/DDBJ databases">
        <title>Multicomponent nature underlies the extraordinary mechanical properties of spider dragline silk.</title>
        <authorList>
            <person name="Kono N."/>
            <person name="Nakamura H."/>
            <person name="Mori M."/>
            <person name="Yoshida Y."/>
            <person name="Ohtoshi R."/>
            <person name="Malay A.D."/>
            <person name="Moran D.A.P."/>
            <person name="Tomita M."/>
            <person name="Numata K."/>
            <person name="Arakawa K."/>
        </authorList>
    </citation>
    <scope>NUCLEOTIDE SEQUENCE</scope>
</reference>
<evidence type="ECO:0000313" key="1">
    <source>
        <dbReference type="EMBL" id="GFY49832.1"/>
    </source>
</evidence>
<dbReference type="Proteomes" id="UP000886998">
    <property type="component" value="Unassembled WGS sequence"/>
</dbReference>
<name>A0A8X7C0Y7_9ARAC</name>
<dbReference type="EMBL" id="BMAV01007183">
    <property type="protein sequence ID" value="GFY49832.1"/>
    <property type="molecule type" value="Genomic_DNA"/>
</dbReference>